<evidence type="ECO:0000313" key="2">
    <source>
        <dbReference type="EMBL" id="KAK7327305.1"/>
    </source>
</evidence>
<accession>A0AAN9Q751</accession>
<gene>
    <name evidence="2" type="ORF">VNO80_31546</name>
</gene>
<keyword evidence="1" id="KW-1133">Transmembrane helix</keyword>
<dbReference type="Proteomes" id="UP001374584">
    <property type="component" value="Unassembled WGS sequence"/>
</dbReference>
<keyword evidence="3" id="KW-1185">Reference proteome</keyword>
<reference evidence="2 3" key="1">
    <citation type="submission" date="2024-01" db="EMBL/GenBank/DDBJ databases">
        <title>The genomes of 5 underutilized Papilionoideae crops provide insights into root nodulation and disease resistanc.</title>
        <authorList>
            <person name="Jiang F."/>
        </authorList>
    </citation>
    <scope>NUCLEOTIDE SEQUENCE [LARGE SCALE GENOMIC DNA]</scope>
    <source>
        <strain evidence="2">JINMINGXINNONG_FW02</strain>
        <tissue evidence="2">Leaves</tissue>
    </source>
</reference>
<feature type="transmembrane region" description="Helical" evidence="1">
    <location>
        <begin position="12"/>
        <end position="30"/>
    </location>
</feature>
<organism evidence="2 3">
    <name type="scientific">Phaseolus coccineus</name>
    <name type="common">Scarlet runner bean</name>
    <name type="synonym">Phaseolus multiflorus</name>
    <dbReference type="NCBI Taxonomy" id="3886"/>
    <lineage>
        <taxon>Eukaryota</taxon>
        <taxon>Viridiplantae</taxon>
        <taxon>Streptophyta</taxon>
        <taxon>Embryophyta</taxon>
        <taxon>Tracheophyta</taxon>
        <taxon>Spermatophyta</taxon>
        <taxon>Magnoliopsida</taxon>
        <taxon>eudicotyledons</taxon>
        <taxon>Gunneridae</taxon>
        <taxon>Pentapetalae</taxon>
        <taxon>rosids</taxon>
        <taxon>fabids</taxon>
        <taxon>Fabales</taxon>
        <taxon>Fabaceae</taxon>
        <taxon>Papilionoideae</taxon>
        <taxon>50 kb inversion clade</taxon>
        <taxon>NPAAA clade</taxon>
        <taxon>indigoferoid/millettioid clade</taxon>
        <taxon>Phaseoleae</taxon>
        <taxon>Phaseolus</taxon>
    </lineage>
</organism>
<keyword evidence="1" id="KW-0472">Membrane</keyword>
<evidence type="ECO:0000256" key="1">
    <source>
        <dbReference type="SAM" id="Phobius"/>
    </source>
</evidence>
<comment type="caution">
    <text evidence="2">The sequence shown here is derived from an EMBL/GenBank/DDBJ whole genome shotgun (WGS) entry which is preliminary data.</text>
</comment>
<evidence type="ECO:0000313" key="3">
    <source>
        <dbReference type="Proteomes" id="UP001374584"/>
    </source>
</evidence>
<keyword evidence="1" id="KW-0812">Transmembrane</keyword>
<dbReference type="AlphaFoldDB" id="A0AAN9Q751"/>
<proteinExistence type="predicted"/>
<name>A0AAN9Q751_PHACN</name>
<dbReference type="EMBL" id="JAYMYR010000016">
    <property type="protein sequence ID" value="KAK7327305.1"/>
    <property type="molecule type" value="Genomic_DNA"/>
</dbReference>
<sequence>MFLVYSDFAKIGLLFLIFLSLLCYISFLGLRESVFRKVLITVTGLKLIKSVIKFILYKDLNSHMYDLTVSILEIVWLG</sequence>
<protein>
    <submittedName>
        <fullName evidence="2">Uncharacterized protein</fullName>
    </submittedName>
</protein>